<evidence type="ECO:0000313" key="3">
    <source>
        <dbReference type="EMBL" id="AOA57756.1"/>
    </source>
</evidence>
<keyword evidence="4" id="KW-1185">Reference proteome</keyword>
<evidence type="ECO:0000259" key="2">
    <source>
        <dbReference type="Pfam" id="PF16220"/>
    </source>
</evidence>
<dbReference type="Pfam" id="PF16220">
    <property type="entry name" value="DUF4880"/>
    <property type="match status" value="1"/>
</dbReference>
<dbReference type="PIRSF" id="PIRSF018266">
    <property type="entry name" value="FecR"/>
    <property type="match status" value="1"/>
</dbReference>
<name>A0A1B2LXU3_9GAMM</name>
<proteinExistence type="predicted"/>
<dbReference type="Gene3D" id="2.60.120.1440">
    <property type="match status" value="1"/>
</dbReference>
<dbReference type="STRING" id="1789224.BFG52_04880"/>
<dbReference type="KEGG" id="ala:BFG52_04880"/>
<feature type="domain" description="FecR N-terminal" evidence="2">
    <location>
        <begin position="11"/>
        <end position="52"/>
    </location>
</feature>
<dbReference type="PANTHER" id="PTHR30273">
    <property type="entry name" value="PERIPLASMIC SIGNAL SENSOR AND SIGMA FACTOR ACTIVATOR FECR-RELATED"/>
    <property type="match status" value="1"/>
</dbReference>
<dbReference type="InterPro" id="IPR012373">
    <property type="entry name" value="Ferrdict_sens_TM"/>
</dbReference>
<protein>
    <recommendedName>
        <fullName evidence="5">Iron dicitrate transport regulator FecR</fullName>
    </recommendedName>
</protein>
<dbReference type="InterPro" id="IPR006860">
    <property type="entry name" value="FecR"/>
</dbReference>
<dbReference type="OrthoDB" id="1099576at2"/>
<evidence type="ECO:0000313" key="4">
    <source>
        <dbReference type="Proteomes" id="UP000093391"/>
    </source>
</evidence>
<accession>A0A1B2LXU3</accession>
<dbReference type="PANTHER" id="PTHR30273:SF2">
    <property type="entry name" value="PROTEIN FECR"/>
    <property type="match status" value="1"/>
</dbReference>
<organism evidence="3 4">
    <name type="scientific">Acinetobacter larvae</name>
    <dbReference type="NCBI Taxonomy" id="1789224"/>
    <lineage>
        <taxon>Bacteria</taxon>
        <taxon>Pseudomonadati</taxon>
        <taxon>Pseudomonadota</taxon>
        <taxon>Gammaproteobacteria</taxon>
        <taxon>Moraxellales</taxon>
        <taxon>Moraxellaceae</taxon>
        <taxon>Acinetobacter</taxon>
    </lineage>
</organism>
<dbReference type="GO" id="GO:0016989">
    <property type="term" value="F:sigma factor antagonist activity"/>
    <property type="evidence" value="ECO:0007669"/>
    <property type="project" value="TreeGrafter"/>
</dbReference>
<sequence length="319" mass="36922">MAKQQERLLTEAAEWMVKIQNGPLSPEEQQRLQHWCQQSKEHQRTWHKAQTLMQSLNGLPENYAPILEQSQQFNPYRWTGKLLLLLSVGAVSIFAWTSSWRYQITAEYSTAVGEQKKIELADGTEVTLNTNTALDSHYSATTRQLQLHYGEIMVRTAAEKHRAYRPFIVNQSYADIQALGTVFSVKMLKQHAEQTCVAVVESAVRIRLKQSAAEQTIHRGEQVCFDAQHFYPQQTIETNLYAWENGMYMADNITLQDLIDEMNRYQSHYFYVDSNIRNIRVSGSYPVRDPAALAIALQLSYPVQFQYYLNGYMTRIVQH</sequence>
<dbReference type="Proteomes" id="UP000093391">
    <property type="component" value="Chromosome"/>
</dbReference>
<dbReference type="RefSeq" id="WP_067553224.1">
    <property type="nucleotide sequence ID" value="NZ_CP016895.1"/>
</dbReference>
<dbReference type="InterPro" id="IPR032623">
    <property type="entry name" value="FecR_N"/>
</dbReference>
<reference evidence="3 4" key="1">
    <citation type="submission" date="2016-08" db="EMBL/GenBank/DDBJ databases">
        <authorList>
            <person name="Seilhamer J.J."/>
        </authorList>
    </citation>
    <scope>NUCLEOTIDE SEQUENCE [LARGE SCALE GENOMIC DNA]</scope>
    <source>
        <strain evidence="3 4">BRTC-1</strain>
    </source>
</reference>
<feature type="domain" description="FecR protein" evidence="1">
    <location>
        <begin position="107"/>
        <end position="205"/>
    </location>
</feature>
<gene>
    <name evidence="3" type="ORF">BFG52_04880</name>
</gene>
<evidence type="ECO:0008006" key="5">
    <source>
        <dbReference type="Google" id="ProtNLM"/>
    </source>
</evidence>
<dbReference type="EMBL" id="CP016895">
    <property type="protein sequence ID" value="AOA57756.1"/>
    <property type="molecule type" value="Genomic_DNA"/>
</dbReference>
<dbReference type="AlphaFoldDB" id="A0A1B2LXU3"/>
<dbReference type="Pfam" id="PF04773">
    <property type="entry name" value="FecR"/>
    <property type="match status" value="1"/>
</dbReference>
<evidence type="ECO:0000259" key="1">
    <source>
        <dbReference type="Pfam" id="PF04773"/>
    </source>
</evidence>